<name>A0A3P8X1V9_CYNSE</name>
<feature type="transmembrane region" description="Helical" evidence="6">
    <location>
        <begin position="162"/>
        <end position="182"/>
    </location>
</feature>
<dbReference type="InterPro" id="IPR007237">
    <property type="entry name" value="CD20-like"/>
</dbReference>
<feature type="transmembrane region" description="Helical" evidence="6">
    <location>
        <begin position="108"/>
        <end position="130"/>
    </location>
</feature>
<evidence type="ECO:0008006" key="9">
    <source>
        <dbReference type="Google" id="ProtNLM"/>
    </source>
</evidence>
<reference evidence="7 8" key="1">
    <citation type="journal article" date="2014" name="Nat. Genet.">
        <title>Whole-genome sequence of a flatfish provides insights into ZW sex chromosome evolution and adaptation to a benthic lifestyle.</title>
        <authorList>
            <person name="Chen S."/>
            <person name="Zhang G."/>
            <person name="Shao C."/>
            <person name="Huang Q."/>
            <person name="Liu G."/>
            <person name="Zhang P."/>
            <person name="Song W."/>
            <person name="An N."/>
            <person name="Chalopin D."/>
            <person name="Volff J.N."/>
            <person name="Hong Y."/>
            <person name="Li Q."/>
            <person name="Sha Z."/>
            <person name="Zhou H."/>
            <person name="Xie M."/>
            <person name="Yu Q."/>
            <person name="Liu Y."/>
            <person name="Xiang H."/>
            <person name="Wang N."/>
            <person name="Wu K."/>
            <person name="Yang C."/>
            <person name="Zhou Q."/>
            <person name="Liao X."/>
            <person name="Yang L."/>
            <person name="Hu Q."/>
            <person name="Zhang J."/>
            <person name="Meng L."/>
            <person name="Jin L."/>
            <person name="Tian Y."/>
            <person name="Lian J."/>
            <person name="Yang J."/>
            <person name="Miao G."/>
            <person name="Liu S."/>
            <person name="Liang Z."/>
            <person name="Yan F."/>
            <person name="Li Y."/>
            <person name="Sun B."/>
            <person name="Zhang H."/>
            <person name="Zhang J."/>
            <person name="Zhu Y."/>
            <person name="Du M."/>
            <person name="Zhao Y."/>
            <person name="Schartl M."/>
            <person name="Tang Q."/>
            <person name="Wang J."/>
        </authorList>
    </citation>
    <scope>NUCLEOTIDE SEQUENCE</scope>
</reference>
<evidence type="ECO:0000256" key="1">
    <source>
        <dbReference type="ARBA" id="ARBA00004141"/>
    </source>
</evidence>
<reference evidence="7" key="3">
    <citation type="submission" date="2025-09" db="UniProtKB">
        <authorList>
            <consortium name="Ensembl"/>
        </authorList>
    </citation>
    <scope>IDENTIFICATION</scope>
</reference>
<dbReference type="Proteomes" id="UP000265120">
    <property type="component" value="Chromosome 11"/>
</dbReference>
<dbReference type="OMA" id="YCTTNIR"/>
<evidence type="ECO:0000313" key="8">
    <source>
        <dbReference type="Proteomes" id="UP000265120"/>
    </source>
</evidence>
<comment type="similarity">
    <text evidence="2">Belongs to the MS4A family.</text>
</comment>
<dbReference type="Ensembl" id="ENSCSET00000032096.1">
    <property type="protein sequence ID" value="ENSCSEP00000031686.1"/>
    <property type="gene ID" value="ENSCSEG00000020303.1"/>
</dbReference>
<dbReference type="AlphaFoldDB" id="A0A3P8X1V9"/>
<keyword evidence="8" id="KW-1185">Reference proteome</keyword>
<organism evidence="7 8">
    <name type="scientific">Cynoglossus semilaevis</name>
    <name type="common">Tongue sole</name>
    <dbReference type="NCBI Taxonomy" id="244447"/>
    <lineage>
        <taxon>Eukaryota</taxon>
        <taxon>Metazoa</taxon>
        <taxon>Chordata</taxon>
        <taxon>Craniata</taxon>
        <taxon>Vertebrata</taxon>
        <taxon>Euteleostomi</taxon>
        <taxon>Actinopterygii</taxon>
        <taxon>Neopterygii</taxon>
        <taxon>Teleostei</taxon>
        <taxon>Neoteleostei</taxon>
        <taxon>Acanthomorphata</taxon>
        <taxon>Carangaria</taxon>
        <taxon>Pleuronectiformes</taxon>
        <taxon>Pleuronectoidei</taxon>
        <taxon>Cynoglossidae</taxon>
        <taxon>Cynoglossinae</taxon>
        <taxon>Cynoglossus</taxon>
    </lineage>
</organism>
<feature type="transmembrane region" description="Helical" evidence="6">
    <location>
        <begin position="79"/>
        <end position="101"/>
    </location>
</feature>
<evidence type="ECO:0000256" key="4">
    <source>
        <dbReference type="ARBA" id="ARBA00022989"/>
    </source>
</evidence>
<evidence type="ECO:0000313" key="7">
    <source>
        <dbReference type="Ensembl" id="ENSCSEP00000031686.1"/>
    </source>
</evidence>
<evidence type="ECO:0000256" key="6">
    <source>
        <dbReference type="SAM" id="Phobius"/>
    </source>
</evidence>
<keyword evidence="5 6" id="KW-0472">Membrane</keyword>
<protein>
    <recommendedName>
        <fullName evidence="9">Membrane-spanning 4-domains subfamily A member 4A-like</fullName>
    </recommendedName>
</protein>
<dbReference type="GO" id="GO:0016020">
    <property type="term" value="C:membrane"/>
    <property type="evidence" value="ECO:0007669"/>
    <property type="project" value="UniProtKB-SubCell"/>
</dbReference>
<evidence type="ECO:0000256" key="2">
    <source>
        <dbReference type="ARBA" id="ARBA00009565"/>
    </source>
</evidence>
<evidence type="ECO:0000256" key="3">
    <source>
        <dbReference type="ARBA" id="ARBA00022692"/>
    </source>
</evidence>
<feature type="transmembrane region" description="Helical" evidence="6">
    <location>
        <begin position="136"/>
        <end position="155"/>
    </location>
</feature>
<keyword evidence="4 6" id="KW-1133">Transmembrane helix</keyword>
<evidence type="ECO:0000256" key="5">
    <source>
        <dbReference type="ARBA" id="ARBA00023136"/>
    </source>
</evidence>
<dbReference type="InParanoid" id="A0A3P8X1V9"/>
<comment type="subcellular location">
    <subcellularLocation>
        <location evidence="1">Membrane</location>
        <topology evidence="1">Multi-pass membrane protein</topology>
    </subcellularLocation>
</comment>
<dbReference type="PANTHER" id="PTHR23320">
    <property type="entry name" value="MEMBRANE-SPANNING 4-DOMAINS SUBFAMILY A MS4A -RELATED"/>
    <property type="match status" value="1"/>
</dbReference>
<dbReference type="FunCoup" id="A0A3P8X1V9">
    <property type="interactions" value="198"/>
</dbReference>
<dbReference type="InterPro" id="IPR030417">
    <property type="entry name" value="MS4A"/>
</dbReference>
<proteinExistence type="inferred from homology"/>
<dbReference type="PANTHER" id="PTHR23320:SF128">
    <property type="entry name" value="MEMBRANE-SPANNING 4-DOMAINS SUBFAMILY A MEMBER 4A"/>
    <property type="match status" value="1"/>
</dbReference>
<sequence>MSSSQTNRMAGGVIITQFHPAPNDPIVAAGATIQQYQNKMIQKFSAGRPQVLGVIQIMVGLIVLLFGIAATPVADSVGVFSGIFVWGAALYITAGSLTVAAGKRLNRCLVKGALGVSVVAALAATAAFIIHTMDAALIYLCYGYPGSVFCVSVQLRMQGISGVLAVFNLLELIVAITVAGYACSATCNCNNVVSQPVGEWLLPVVGADDNKPPVTRWQQLIQWFVQIIIQ</sequence>
<feature type="transmembrane region" description="Helical" evidence="6">
    <location>
        <begin position="51"/>
        <end position="73"/>
    </location>
</feature>
<dbReference type="GeneTree" id="ENSGT00940000163727"/>
<dbReference type="Pfam" id="PF04103">
    <property type="entry name" value="CD20"/>
    <property type="match status" value="1"/>
</dbReference>
<keyword evidence="3 6" id="KW-0812">Transmembrane</keyword>
<reference evidence="7" key="2">
    <citation type="submission" date="2025-08" db="UniProtKB">
        <authorList>
            <consortium name="Ensembl"/>
        </authorList>
    </citation>
    <scope>IDENTIFICATION</scope>
</reference>
<accession>A0A3P8X1V9</accession>